<dbReference type="Proteomes" id="UP000578000">
    <property type="component" value="Unassembled WGS sequence"/>
</dbReference>
<accession>A0A841QG26</accession>
<evidence type="ECO:0000256" key="1">
    <source>
        <dbReference type="ARBA" id="ARBA00022842"/>
    </source>
</evidence>
<dbReference type="EC" id="2.7.7.76" evidence="3"/>
<dbReference type="CDD" id="cd04182">
    <property type="entry name" value="GT_2_like_f"/>
    <property type="match status" value="1"/>
</dbReference>
<comment type="caution">
    <text evidence="3">The sequence shown here is derived from an EMBL/GenBank/DDBJ whole genome shotgun (WGS) entry which is preliminary data.</text>
</comment>
<dbReference type="AlphaFoldDB" id="A0A841QG26"/>
<dbReference type="RefSeq" id="WP_253545340.1">
    <property type="nucleotide sequence ID" value="NZ_BAABDB010000042.1"/>
</dbReference>
<protein>
    <submittedName>
        <fullName evidence="3">Molybdenum cofactor cytidylyltransferase</fullName>
        <ecNumber evidence="3">2.7.7.76</ecNumber>
    </submittedName>
</protein>
<keyword evidence="3" id="KW-0548">Nucleotidyltransferase</keyword>
<dbReference type="PANTHER" id="PTHR43777:SF1">
    <property type="entry name" value="MOLYBDENUM COFACTOR CYTIDYLYLTRANSFERASE"/>
    <property type="match status" value="1"/>
</dbReference>
<dbReference type="Gene3D" id="3.90.550.10">
    <property type="entry name" value="Spore Coat Polysaccharide Biosynthesis Protein SpsA, Chain A"/>
    <property type="match status" value="1"/>
</dbReference>
<keyword evidence="3" id="KW-0808">Transferase</keyword>
<evidence type="ECO:0000259" key="2">
    <source>
        <dbReference type="Pfam" id="PF12804"/>
    </source>
</evidence>
<dbReference type="InterPro" id="IPR029044">
    <property type="entry name" value="Nucleotide-diphossugar_trans"/>
</dbReference>
<keyword evidence="4" id="KW-1185">Reference proteome</keyword>
<name>A0A841QG26_9PROT</name>
<proteinExistence type="predicted"/>
<evidence type="ECO:0000313" key="3">
    <source>
        <dbReference type="EMBL" id="MBB6457979.1"/>
    </source>
</evidence>
<evidence type="ECO:0000313" key="4">
    <source>
        <dbReference type="Proteomes" id="UP000578000"/>
    </source>
</evidence>
<sequence>MAIPLMPPEQDSAPAERLAGTLAIVLAAGQSSRTGAQHKLLAPDATGCPMLVRTLRNTLHSAAAHVLVLLPPNRPELAELAHALPEYGTRLRTHCVVDAADGLSASLRAGVRAAQAMSATSLLVCLGDMPLVPTHLLNALLYEQHTTQAPVVAAQRHNRPGNPVVWSATQFAALLGVTGDQGGRAILRALGPAVRLLPAPAPLLEDFDTPDRLDQFARMVPPPRLTAAPIAPKTMEPHVR</sequence>
<feature type="domain" description="MobA-like NTP transferase" evidence="2">
    <location>
        <begin position="23"/>
        <end position="190"/>
    </location>
</feature>
<dbReference type="Pfam" id="PF12804">
    <property type="entry name" value="NTP_transf_3"/>
    <property type="match status" value="1"/>
</dbReference>
<dbReference type="PANTHER" id="PTHR43777">
    <property type="entry name" value="MOLYBDENUM COFACTOR CYTIDYLYLTRANSFERASE"/>
    <property type="match status" value="1"/>
</dbReference>
<reference evidence="3 4" key="1">
    <citation type="submission" date="2020-08" db="EMBL/GenBank/DDBJ databases">
        <title>Genomic Encyclopedia of Type Strains, Phase IV (KMG-IV): sequencing the most valuable type-strain genomes for metagenomic binning, comparative biology and taxonomic classification.</title>
        <authorList>
            <person name="Goeker M."/>
        </authorList>
    </citation>
    <scope>NUCLEOTIDE SEQUENCE [LARGE SCALE GENOMIC DNA]</scope>
    <source>
        <strain evidence="3 4">DSM 4491</strain>
    </source>
</reference>
<dbReference type="InterPro" id="IPR025877">
    <property type="entry name" value="MobA-like_NTP_Trfase"/>
</dbReference>
<dbReference type="GO" id="GO:0061602">
    <property type="term" value="F:molybdenum cofactor cytidylyltransferase activity"/>
    <property type="evidence" value="ECO:0007669"/>
    <property type="project" value="UniProtKB-EC"/>
</dbReference>
<gene>
    <name evidence="3" type="ORF">HNR55_002583</name>
</gene>
<organism evidence="3 4">
    <name type="scientific">Acetobacter lovaniensis</name>
    <dbReference type="NCBI Taxonomy" id="104100"/>
    <lineage>
        <taxon>Bacteria</taxon>
        <taxon>Pseudomonadati</taxon>
        <taxon>Pseudomonadota</taxon>
        <taxon>Alphaproteobacteria</taxon>
        <taxon>Acetobacterales</taxon>
        <taxon>Acetobacteraceae</taxon>
        <taxon>Acetobacter</taxon>
    </lineage>
</organism>
<dbReference type="EMBL" id="JACHIE010000012">
    <property type="protein sequence ID" value="MBB6457979.1"/>
    <property type="molecule type" value="Genomic_DNA"/>
</dbReference>
<dbReference type="SUPFAM" id="SSF53448">
    <property type="entry name" value="Nucleotide-diphospho-sugar transferases"/>
    <property type="match status" value="1"/>
</dbReference>
<keyword evidence="1" id="KW-0460">Magnesium</keyword>